<accession>A0A2T0JNG2</accession>
<proteinExistence type="predicted"/>
<sequence length="146" mass="15385">MSLKRREIEMEVAARRALAALLEAGRHSRDGLNTAGTRLNRRAVVVGAEGRRRGGAVWLALRGRTSPPRRPAGIVIAAVAGGVAALGARRAIVAWRAAHPESDVAGSVRRVLHLEQPSPAPDPDVATDTIVAVPSGHEPVRPPDSQ</sequence>
<gene>
    <name evidence="1" type="ORF">CLV67_13733</name>
</gene>
<comment type="caution">
    <text evidence="1">The sequence shown here is derived from an EMBL/GenBank/DDBJ whole genome shotgun (WGS) entry which is preliminary data.</text>
</comment>
<evidence type="ECO:0000313" key="2">
    <source>
        <dbReference type="Proteomes" id="UP000239415"/>
    </source>
</evidence>
<protein>
    <submittedName>
        <fullName evidence="1">Uncharacterized protein</fullName>
    </submittedName>
</protein>
<dbReference type="AlphaFoldDB" id="A0A2T0JNG2"/>
<reference evidence="1 2" key="1">
    <citation type="submission" date="2018-03" db="EMBL/GenBank/DDBJ databases">
        <title>Genomic Encyclopedia of Archaeal and Bacterial Type Strains, Phase II (KMG-II): from individual species to whole genera.</title>
        <authorList>
            <person name="Goeker M."/>
        </authorList>
    </citation>
    <scope>NUCLEOTIDE SEQUENCE [LARGE SCALE GENOMIC DNA]</scope>
    <source>
        <strain evidence="1 2">DSM 43146</strain>
    </source>
</reference>
<dbReference type="EMBL" id="PVMZ01000037">
    <property type="protein sequence ID" value="PRX09168.1"/>
    <property type="molecule type" value="Genomic_DNA"/>
</dbReference>
<organism evidence="1 2">
    <name type="scientific">Actinoplanes italicus</name>
    <dbReference type="NCBI Taxonomy" id="113567"/>
    <lineage>
        <taxon>Bacteria</taxon>
        <taxon>Bacillati</taxon>
        <taxon>Actinomycetota</taxon>
        <taxon>Actinomycetes</taxon>
        <taxon>Micromonosporales</taxon>
        <taxon>Micromonosporaceae</taxon>
        <taxon>Actinoplanes</taxon>
    </lineage>
</organism>
<dbReference type="Proteomes" id="UP000239415">
    <property type="component" value="Unassembled WGS sequence"/>
</dbReference>
<name>A0A2T0JNG2_9ACTN</name>
<evidence type="ECO:0000313" key="1">
    <source>
        <dbReference type="EMBL" id="PRX09168.1"/>
    </source>
</evidence>
<keyword evidence="2" id="KW-1185">Reference proteome</keyword>